<protein>
    <recommendedName>
        <fullName evidence="3">LLM class flavin-dependent oxidoreductase</fullName>
    </recommendedName>
</protein>
<dbReference type="EMBL" id="BAAAYK010000038">
    <property type="protein sequence ID" value="GAA3358091.1"/>
    <property type="molecule type" value="Genomic_DNA"/>
</dbReference>
<reference evidence="2" key="1">
    <citation type="journal article" date="2019" name="Int. J. Syst. Evol. Microbiol.">
        <title>The Global Catalogue of Microorganisms (GCM) 10K type strain sequencing project: providing services to taxonomists for standard genome sequencing and annotation.</title>
        <authorList>
            <consortium name="The Broad Institute Genomics Platform"/>
            <consortium name="The Broad Institute Genome Sequencing Center for Infectious Disease"/>
            <person name="Wu L."/>
            <person name="Ma J."/>
        </authorList>
    </citation>
    <scope>NUCLEOTIDE SEQUENCE [LARGE SCALE GENOMIC DNA]</scope>
    <source>
        <strain evidence="2">JCM 9687</strain>
    </source>
</reference>
<organism evidence="1 2">
    <name type="scientific">Saccharopolyspora gregorii</name>
    <dbReference type="NCBI Taxonomy" id="33914"/>
    <lineage>
        <taxon>Bacteria</taxon>
        <taxon>Bacillati</taxon>
        <taxon>Actinomycetota</taxon>
        <taxon>Actinomycetes</taxon>
        <taxon>Pseudonocardiales</taxon>
        <taxon>Pseudonocardiaceae</taxon>
        <taxon>Saccharopolyspora</taxon>
    </lineage>
</organism>
<sequence>MGVEPEGVRMRVLVLGWASFLHGEATAGDVAAAEAVAGAAASAGFRCDVAWSPGFRPGS</sequence>
<dbReference type="Proteomes" id="UP001500483">
    <property type="component" value="Unassembled WGS sequence"/>
</dbReference>
<evidence type="ECO:0000313" key="2">
    <source>
        <dbReference type="Proteomes" id="UP001500483"/>
    </source>
</evidence>
<evidence type="ECO:0000313" key="1">
    <source>
        <dbReference type="EMBL" id="GAA3358091.1"/>
    </source>
</evidence>
<accession>A0ABP6RRE4</accession>
<proteinExistence type="predicted"/>
<gene>
    <name evidence="1" type="ORF">GCM10020366_28800</name>
</gene>
<evidence type="ECO:0008006" key="3">
    <source>
        <dbReference type="Google" id="ProtNLM"/>
    </source>
</evidence>
<name>A0ABP6RRE4_9PSEU</name>
<comment type="caution">
    <text evidence="1">The sequence shown here is derived from an EMBL/GenBank/DDBJ whole genome shotgun (WGS) entry which is preliminary data.</text>
</comment>
<keyword evidence="2" id="KW-1185">Reference proteome</keyword>